<dbReference type="Proteomes" id="UP000194154">
    <property type="component" value="Chromosome"/>
</dbReference>
<reference evidence="2" key="2">
    <citation type="submission" date="2017-04" db="EMBL/GenBank/DDBJ databases">
        <authorList>
            <person name="Afonso C.L."/>
            <person name="Miller P.J."/>
            <person name="Scott M.A."/>
            <person name="Spackman E."/>
            <person name="Goraichik I."/>
            <person name="Dimitrov K.M."/>
            <person name="Suarez D.L."/>
            <person name="Swayne D.E."/>
        </authorList>
    </citation>
    <scope>NUCLEOTIDE SEQUENCE</scope>
    <source>
        <strain evidence="2">KM45013</strain>
    </source>
</reference>
<dbReference type="Proteomes" id="UP000294865">
    <property type="component" value="Unassembled WGS sequence"/>
</dbReference>
<dbReference type="KEGG" id="mcak:MCCS_02990"/>
<evidence type="ECO:0000313" key="3">
    <source>
        <dbReference type="EMBL" id="TDM16899.1"/>
    </source>
</evidence>
<keyword evidence="4" id="KW-1185">Reference proteome</keyword>
<dbReference type="STRING" id="1855823.MCCS_02990"/>
<feature type="transmembrane region" description="Helical" evidence="1">
    <location>
        <begin position="62"/>
        <end position="85"/>
    </location>
</feature>
<evidence type="ECO:0000256" key="1">
    <source>
        <dbReference type="SAM" id="Phobius"/>
    </source>
</evidence>
<reference evidence="2 4" key="1">
    <citation type="journal article" date="2017" name="Int. J. Syst. Evol. Microbiol.">
        <title>Macrococcus canis sp. nov., a skin bacterium associated with infections in dogs.</title>
        <authorList>
            <person name="Gobeli Brawand S."/>
            <person name="Cotting K."/>
            <person name="Gomez-Sanz E."/>
            <person name="Collaud A."/>
            <person name="Thomann A."/>
            <person name="Brodard I."/>
            <person name="Rodriguez-Campos S."/>
            <person name="Strauss C."/>
            <person name="Perreten V."/>
        </authorList>
    </citation>
    <scope>NUCLEOTIDE SEQUENCE [LARGE SCALE GENOMIC DNA]</scope>
    <source>
        <strain evidence="2 4">KM45013</strain>
    </source>
</reference>
<proteinExistence type="predicted"/>
<keyword evidence="1" id="KW-1133">Transmembrane helix</keyword>
<protein>
    <submittedName>
        <fullName evidence="2">Uncharacterized protein</fullName>
    </submittedName>
</protein>
<feature type="transmembrane region" description="Helical" evidence="1">
    <location>
        <begin position="32"/>
        <end position="50"/>
    </location>
</feature>
<evidence type="ECO:0000313" key="2">
    <source>
        <dbReference type="EMBL" id="ARQ05968.1"/>
    </source>
</evidence>
<gene>
    <name evidence="3" type="ORF">ETI04_06775</name>
    <name evidence="2" type="ORF">MCCS_02990</name>
</gene>
<accession>A0A1W7A8S3</accession>
<evidence type="ECO:0000313" key="4">
    <source>
        <dbReference type="Proteomes" id="UP000194154"/>
    </source>
</evidence>
<dbReference type="EMBL" id="SDQG01000003">
    <property type="protein sequence ID" value="TDM16899.1"/>
    <property type="molecule type" value="Genomic_DNA"/>
</dbReference>
<feature type="transmembrane region" description="Helical" evidence="1">
    <location>
        <begin position="7"/>
        <end position="26"/>
    </location>
</feature>
<dbReference type="GeneID" id="35294451"/>
<dbReference type="RefSeq" id="WP_086041676.1">
    <property type="nucleotide sequence ID" value="NZ_CBCRZA010000003.1"/>
</dbReference>
<sequence length="104" mass="12536">MQKVIMLLLIIMQTVFISSYFIHSGIVFLTTYFWMAFCIITFFLGIQYHFTTDQNLMNNLTYRILSILLTAFSLFNFFFILYITFIDPYLYMETKVSVFKFFSE</sequence>
<evidence type="ECO:0000313" key="5">
    <source>
        <dbReference type="Proteomes" id="UP000294865"/>
    </source>
</evidence>
<keyword evidence="1" id="KW-0812">Transmembrane</keyword>
<organism evidence="2 4">
    <name type="scientific">Macrococcoides canis</name>
    <dbReference type="NCBI Taxonomy" id="1855823"/>
    <lineage>
        <taxon>Bacteria</taxon>
        <taxon>Bacillati</taxon>
        <taxon>Bacillota</taxon>
        <taxon>Bacilli</taxon>
        <taxon>Bacillales</taxon>
        <taxon>Staphylococcaceae</taxon>
        <taxon>Macrococcoides</taxon>
    </lineage>
</organism>
<dbReference type="OrthoDB" id="2418181at2"/>
<keyword evidence="1" id="KW-0472">Membrane</keyword>
<dbReference type="EMBL" id="CP021059">
    <property type="protein sequence ID" value="ARQ05968.1"/>
    <property type="molecule type" value="Genomic_DNA"/>
</dbReference>
<name>A0A1W7A8S3_9STAP</name>
<dbReference type="AlphaFoldDB" id="A0A1W7A8S3"/>
<reference evidence="3 5" key="3">
    <citation type="submission" date="2019-01" db="EMBL/GenBank/DDBJ databases">
        <title>Draft genome sequences of Macrococcus caseolyticus, Macrococcus canis, Macrococcus bohemicus and Macrococcus goetzii.</title>
        <authorList>
            <person name="Mazhar S."/>
            <person name="Altermann E."/>
            <person name="Hill C."/>
            <person name="Mcauliffe O."/>
        </authorList>
    </citation>
    <scope>NUCLEOTIDE SEQUENCE [LARGE SCALE GENOMIC DNA]</scope>
    <source>
        <strain evidence="3 5">DPC7162</strain>
    </source>
</reference>